<dbReference type="AlphaFoldDB" id="G5BSV6"/>
<dbReference type="Proteomes" id="UP000006813">
    <property type="component" value="Unassembled WGS sequence"/>
</dbReference>
<gene>
    <name evidence="1" type="ORF">GW7_11486</name>
</gene>
<dbReference type="STRING" id="10181.G5BSV6"/>
<evidence type="ECO:0000313" key="1">
    <source>
        <dbReference type="EMBL" id="EHB12367.1"/>
    </source>
</evidence>
<proteinExistence type="predicted"/>
<name>G5BSV6_HETGA</name>
<protein>
    <submittedName>
        <fullName evidence="1">Progestin and adipoQ receptor family member 3</fullName>
    </submittedName>
</protein>
<accession>G5BSV6</accession>
<organism evidence="1 2">
    <name type="scientific">Heterocephalus glaber</name>
    <name type="common">Naked mole rat</name>
    <dbReference type="NCBI Taxonomy" id="10181"/>
    <lineage>
        <taxon>Eukaryota</taxon>
        <taxon>Metazoa</taxon>
        <taxon>Chordata</taxon>
        <taxon>Craniata</taxon>
        <taxon>Vertebrata</taxon>
        <taxon>Euteleostomi</taxon>
        <taxon>Mammalia</taxon>
        <taxon>Eutheria</taxon>
        <taxon>Euarchontoglires</taxon>
        <taxon>Glires</taxon>
        <taxon>Rodentia</taxon>
        <taxon>Hystricomorpha</taxon>
        <taxon>Bathyergidae</taxon>
        <taxon>Heterocephalus</taxon>
    </lineage>
</organism>
<reference evidence="1 2" key="1">
    <citation type="journal article" date="2011" name="Nature">
        <title>Genome sequencing reveals insights into physiology and longevity of the naked mole rat.</title>
        <authorList>
            <person name="Kim E.B."/>
            <person name="Fang X."/>
            <person name="Fushan A.A."/>
            <person name="Huang Z."/>
            <person name="Lobanov A.V."/>
            <person name="Han L."/>
            <person name="Marino S.M."/>
            <person name="Sun X."/>
            <person name="Turanov A.A."/>
            <person name="Yang P."/>
            <person name="Yim S.H."/>
            <person name="Zhao X."/>
            <person name="Kasaikina M.V."/>
            <person name="Stoletzki N."/>
            <person name="Peng C."/>
            <person name="Polak P."/>
            <person name="Xiong Z."/>
            <person name="Kiezun A."/>
            <person name="Zhu Y."/>
            <person name="Chen Y."/>
            <person name="Kryukov G.V."/>
            <person name="Zhang Q."/>
            <person name="Peshkin L."/>
            <person name="Yang L."/>
            <person name="Bronson R.T."/>
            <person name="Buffenstein R."/>
            <person name="Wang B."/>
            <person name="Han C."/>
            <person name="Li Q."/>
            <person name="Chen L."/>
            <person name="Zhao W."/>
            <person name="Sunyaev S.R."/>
            <person name="Park T.J."/>
            <person name="Zhang G."/>
            <person name="Wang J."/>
            <person name="Gladyshev V.N."/>
        </authorList>
    </citation>
    <scope>NUCLEOTIDE SEQUENCE [LARGE SCALE GENOMIC DNA]</scope>
</reference>
<dbReference type="EMBL" id="JH171654">
    <property type="protein sequence ID" value="EHB12367.1"/>
    <property type="molecule type" value="Genomic_DNA"/>
</dbReference>
<evidence type="ECO:0000313" key="2">
    <source>
        <dbReference type="Proteomes" id="UP000006813"/>
    </source>
</evidence>
<sequence length="66" mass="7879">MHQKLLRSAHCTELGSYQYWLVLVPRSICLHTFYCKIPMSLKDNPYITDGYQAYLPSRLCIKFYFI</sequence>
<dbReference type="InParanoid" id="G5BSV6"/>
<keyword evidence="1" id="KW-0675">Receptor</keyword>